<dbReference type="Gene3D" id="3.40.50.300">
    <property type="entry name" value="P-loop containing nucleotide triphosphate hydrolases"/>
    <property type="match status" value="1"/>
</dbReference>
<dbReference type="InterPro" id="IPR027417">
    <property type="entry name" value="P-loop_NTPase"/>
</dbReference>
<dbReference type="GO" id="GO:0005524">
    <property type="term" value="F:ATP binding"/>
    <property type="evidence" value="ECO:0007669"/>
    <property type="project" value="UniProtKB-KW"/>
</dbReference>
<evidence type="ECO:0000256" key="3">
    <source>
        <dbReference type="ARBA" id="ARBA00023015"/>
    </source>
</evidence>
<dbReference type="InterPro" id="IPR009057">
    <property type="entry name" value="Homeodomain-like_sf"/>
</dbReference>
<reference evidence="7" key="1">
    <citation type="submission" date="2017-02" db="EMBL/GenBank/DDBJ databases">
        <authorList>
            <person name="Daims H."/>
        </authorList>
    </citation>
    <scope>NUCLEOTIDE SEQUENCE [LARGE SCALE GENOMIC DNA]</scope>
</reference>
<dbReference type="SUPFAM" id="SSF52540">
    <property type="entry name" value="P-loop containing nucleoside triphosphate hydrolases"/>
    <property type="match status" value="1"/>
</dbReference>
<dbReference type="Gene3D" id="1.10.10.60">
    <property type="entry name" value="Homeodomain-like"/>
    <property type="match status" value="1"/>
</dbReference>
<dbReference type="GO" id="GO:0006355">
    <property type="term" value="P:regulation of DNA-templated transcription"/>
    <property type="evidence" value="ECO:0007669"/>
    <property type="project" value="InterPro"/>
</dbReference>
<dbReference type="SUPFAM" id="SSF46689">
    <property type="entry name" value="Homeodomain-like"/>
    <property type="match status" value="1"/>
</dbReference>
<organism evidence="6 7">
    <name type="scientific">Crenothrix polyspora</name>
    <dbReference type="NCBI Taxonomy" id="360316"/>
    <lineage>
        <taxon>Bacteria</taxon>
        <taxon>Pseudomonadati</taxon>
        <taxon>Pseudomonadota</taxon>
        <taxon>Gammaproteobacteria</taxon>
        <taxon>Methylococcales</taxon>
        <taxon>Crenotrichaceae</taxon>
        <taxon>Crenothrix</taxon>
    </lineage>
</organism>
<gene>
    <name evidence="6" type="ORF">CRENPOLYSF2_1430001</name>
</gene>
<proteinExistence type="predicted"/>
<dbReference type="Gene3D" id="1.10.8.60">
    <property type="match status" value="1"/>
</dbReference>
<name>A0A1R4H1B7_9GAMM</name>
<dbReference type="PANTHER" id="PTHR32071">
    <property type="entry name" value="TRANSCRIPTIONAL REGULATORY PROTEIN"/>
    <property type="match status" value="1"/>
</dbReference>
<evidence type="ECO:0000313" key="7">
    <source>
        <dbReference type="Proteomes" id="UP000195442"/>
    </source>
</evidence>
<dbReference type="EMBL" id="FUKJ01000050">
    <property type="protein sequence ID" value="SJM90024.1"/>
    <property type="molecule type" value="Genomic_DNA"/>
</dbReference>
<keyword evidence="7" id="KW-1185">Reference proteome</keyword>
<evidence type="ECO:0000259" key="5">
    <source>
        <dbReference type="PROSITE" id="PS50045"/>
    </source>
</evidence>
<protein>
    <submittedName>
        <fullName evidence="6">Sigma-54 dependent transcriptional regulator</fullName>
    </submittedName>
</protein>
<dbReference type="InterPro" id="IPR002078">
    <property type="entry name" value="Sigma_54_int"/>
</dbReference>
<dbReference type="AlphaFoldDB" id="A0A1R4H1B7"/>
<feature type="domain" description="Sigma-54 factor interaction" evidence="5">
    <location>
        <begin position="1"/>
        <end position="98"/>
    </location>
</feature>
<dbReference type="Pfam" id="PF25601">
    <property type="entry name" value="AAA_lid_14"/>
    <property type="match status" value="1"/>
</dbReference>
<dbReference type="Proteomes" id="UP000195442">
    <property type="component" value="Unassembled WGS sequence"/>
</dbReference>
<dbReference type="Pfam" id="PF00158">
    <property type="entry name" value="Sigma54_activat"/>
    <property type="match status" value="1"/>
</dbReference>
<sequence>MDVRIIAASNVSLSGLVAQGLFRQDLLFRLNLLQLNLPPLRRRKTDIPPLAEHFMQKYRCQYQQPDKRLHPDALAWMAGYHWPGNVRELENFVHRSFLLSPDTEIIPTAIHHDDAPSSSRRKLLDRRQNFAIDASYQEAKNQTINHFEQHYLTWLLSNTQGNVTQAADRAQKERSALGKLLKKHGINPERFRGN</sequence>
<keyword evidence="4" id="KW-0804">Transcription</keyword>
<evidence type="ECO:0000256" key="1">
    <source>
        <dbReference type="ARBA" id="ARBA00022741"/>
    </source>
</evidence>
<evidence type="ECO:0000256" key="2">
    <source>
        <dbReference type="ARBA" id="ARBA00022840"/>
    </source>
</evidence>
<evidence type="ECO:0000256" key="4">
    <source>
        <dbReference type="ARBA" id="ARBA00023163"/>
    </source>
</evidence>
<dbReference type="InterPro" id="IPR025944">
    <property type="entry name" value="Sigma_54_int_dom_CS"/>
</dbReference>
<keyword evidence="1" id="KW-0547">Nucleotide-binding</keyword>
<accession>A0A1R4H1B7</accession>
<keyword evidence="3" id="KW-0805">Transcription regulation</keyword>
<dbReference type="PROSITE" id="PS00688">
    <property type="entry name" value="SIGMA54_INTERACT_3"/>
    <property type="match status" value="1"/>
</dbReference>
<keyword evidence="2" id="KW-0067">ATP-binding</keyword>
<dbReference type="PROSITE" id="PS50045">
    <property type="entry name" value="SIGMA54_INTERACT_4"/>
    <property type="match status" value="1"/>
</dbReference>
<dbReference type="InterPro" id="IPR058031">
    <property type="entry name" value="AAA_lid_NorR"/>
</dbReference>
<evidence type="ECO:0000313" key="6">
    <source>
        <dbReference type="EMBL" id="SJM90024.1"/>
    </source>
</evidence>